<dbReference type="KEGG" id="chu:CHU_3326"/>
<name>A0A6N4SW04_CYTH3</name>
<dbReference type="GO" id="GO:0043565">
    <property type="term" value="F:sequence-specific DNA binding"/>
    <property type="evidence" value="ECO:0007669"/>
    <property type="project" value="InterPro"/>
</dbReference>
<dbReference type="PROSITE" id="PS01124">
    <property type="entry name" value="HTH_ARAC_FAMILY_2"/>
    <property type="match status" value="1"/>
</dbReference>
<dbReference type="InterPro" id="IPR009057">
    <property type="entry name" value="Homeodomain-like_sf"/>
</dbReference>
<evidence type="ECO:0000256" key="3">
    <source>
        <dbReference type="ARBA" id="ARBA00023163"/>
    </source>
</evidence>
<dbReference type="SUPFAM" id="SSF46689">
    <property type="entry name" value="Homeodomain-like"/>
    <property type="match status" value="1"/>
</dbReference>
<evidence type="ECO:0000313" key="5">
    <source>
        <dbReference type="EMBL" id="ABG60564.1"/>
    </source>
</evidence>
<gene>
    <name evidence="5" type="ordered locus">CHU_3326</name>
</gene>
<dbReference type="Gene3D" id="1.10.10.60">
    <property type="entry name" value="Homeodomain-like"/>
    <property type="match status" value="1"/>
</dbReference>
<evidence type="ECO:0000256" key="2">
    <source>
        <dbReference type="ARBA" id="ARBA00023125"/>
    </source>
</evidence>
<dbReference type="OrthoDB" id="952277at2"/>
<proteinExistence type="predicted"/>
<dbReference type="PANTHER" id="PTHR43280:SF2">
    <property type="entry name" value="HTH-TYPE TRANSCRIPTIONAL REGULATOR EXSA"/>
    <property type="match status" value="1"/>
</dbReference>
<evidence type="ECO:0000259" key="4">
    <source>
        <dbReference type="PROSITE" id="PS01124"/>
    </source>
</evidence>
<dbReference type="PANTHER" id="PTHR43280">
    <property type="entry name" value="ARAC-FAMILY TRANSCRIPTIONAL REGULATOR"/>
    <property type="match status" value="1"/>
</dbReference>
<dbReference type="GO" id="GO:0003700">
    <property type="term" value="F:DNA-binding transcription factor activity"/>
    <property type="evidence" value="ECO:0007669"/>
    <property type="project" value="InterPro"/>
</dbReference>
<dbReference type="AlphaFoldDB" id="A0A6N4SW04"/>
<dbReference type="Pfam" id="PF12833">
    <property type="entry name" value="HTH_18"/>
    <property type="match status" value="1"/>
</dbReference>
<evidence type="ECO:0000256" key="1">
    <source>
        <dbReference type="ARBA" id="ARBA00023015"/>
    </source>
</evidence>
<dbReference type="SMART" id="SM00342">
    <property type="entry name" value="HTH_ARAC"/>
    <property type="match status" value="1"/>
</dbReference>
<keyword evidence="6" id="KW-1185">Reference proteome</keyword>
<feature type="domain" description="HTH araC/xylS-type" evidence="4">
    <location>
        <begin position="99"/>
        <end position="178"/>
    </location>
</feature>
<keyword evidence="1" id="KW-0805">Transcription regulation</keyword>
<dbReference type="PROSITE" id="PS00041">
    <property type="entry name" value="HTH_ARAC_FAMILY_1"/>
    <property type="match status" value="1"/>
</dbReference>
<dbReference type="InterPro" id="IPR018060">
    <property type="entry name" value="HTH_AraC"/>
</dbReference>
<dbReference type="EMBL" id="CP000383">
    <property type="protein sequence ID" value="ABG60564.1"/>
    <property type="molecule type" value="Genomic_DNA"/>
</dbReference>
<organism evidence="5 6">
    <name type="scientific">Cytophaga hutchinsonii (strain ATCC 33406 / DSM 1761 / CIP 103989 / NBRC 15051 / NCIMB 9469 / D465)</name>
    <dbReference type="NCBI Taxonomy" id="269798"/>
    <lineage>
        <taxon>Bacteria</taxon>
        <taxon>Pseudomonadati</taxon>
        <taxon>Bacteroidota</taxon>
        <taxon>Cytophagia</taxon>
        <taxon>Cytophagales</taxon>
        <taxon>Cytophagaceae</taxon>
        <taxon>Cytophaga</taxon>
    </lineage>
</organism>
<dbReference type="RefSeq" id="WP_011586672.1">
    <property type="nucleotide sequence ID" value="NC_008255.1"/>
</dbReference>
<keyword evidence="3" id="KW-0804">Transcription</keyword>
<protein>
    <submittedName>
        <fullName evidence="5">Transcriptional regulator, AraC family</fullName>
    </submittedName>
</protein>
<sequence>MNKEILHIKNMVCPRCIASVEDILHELNYSVEQVLLGEAVLNETLSVNQLAVLKDKLLKQGFELLEDKKDKIVEAVKTHVIQLVKNPDKHSSTKLSTYLSKELGYDYSHISSLFTASQHITIEKYVILQKIEYVKELLSYNELTVSEISDTLNYSSVAALSAQFKSITGITPSKFKSSDQARKSLDNLIP</sequence>
<accession>A0A6N4SW04</accession>
<evidence type="ECO:0000313" key="6">
    <source>
        <dbReference type="Proteomes" id="UP000001822"/>
    </source>
</evidence>
<dbReference type="InterPro" id="IPR018062">
    <property type="entry name" value="HTH_AraC-typ_CS"/>
</dbReference>
<dbReference type="Proteomes" id="UP000001822">
    <property type="component" value="Chromosome"/>
</dbReference>
<keyword evidence="2" id="KW-0238">DNA-binding</keyword>
<reference evidence="5 6" key="1">
    <citation type="journal article" date="2007" name="Appl. Environ. Microbiol.">
        <title>Genome sequence of the cellulolytic gliding bacterium Cytophaga hutchinsonii.</title>
        <authorList>
            <person name="Xie G."/>
            <person name="Bruce D.C."/>
            <person name="Challacombe J.F."/>
            <person name="Chertkov O."/>
            <person name="Detter J.C."/>
            <person name="Gilna P."/>
            <person name="Han C.S."/>
            <person name="Lucas S."/>
            <person name="Misra M."/>
            <person name="Myers G.L."/>
            <person name="Richardson P."/>
            <person name="Tapia R."/>
            <person name="Thayer N."/>
            <person name="Thompson L.S."/>
            <person name="Brettin T.S."/>
            <person name="Henrissat B."/>
            <person name="Wilson D.B."/>
            <person name="McBride M.J."/>
        </authorList>
    </citation>
    <scope>NUCLEOTIDE SEQUENCE [LARGE SCALE GENOMIC DNA]</scope>
    <source>
        <strain evidence="6">ATCC 33406 / DSM 1761 / CIP 103989 / NBRC 15051 / NCIMB 9469 / D465</strain>
    </source>
</reference>